<evidence type="ECO:0000313" key="1">
    <source>
        <dbReference type="EMBL" id="GEO24035.1"/>
    </source>
</evidence>
<dbReference type="InterPro" id="IPR046349">
    <property type="entry name" value="C1-like_sf"/>
</dbReference>
<accession>A0A512CIM1</accession>
<proteinExistence type="predicted"/>
<keyword evidence="2" id="KW-1185">Reference proteome</keyword>
<protein>
    <submittedName>
        <fullName evidence="1">Uncharacterized protein</fullName>
    </submittedName>
</protein>
<dbReference type="EMBL" id="BJYV01000035">
    <property type="protein sequence ID" value="GEO24035.1"/>
    <property type="molecule type" value="Genomic_DNA"/>
</dbReference>
<sequence>MKDNYKKSISLQCDTCGETLFEYNEDKNWVKCKLCDREYHGGYEELVKLNESEFGEELNKMKKEITKDIKVDFNKMLKGAFKDNDNIKFK</sequence>
<dbReference type="RefSeq" id="WP_020890780.1">
    <property type="nucleotide sequence ID" value="NZ_BJYV01000035.1"/>
</dbReference>
<dbReference type="Proteomes" id="UP000321301">
    <property type="component" value="Unassembled WGS sequence"/>
</dbReference>
<name>A0A512CIM1_9BACT</name>
<reference evidence="1 2" key="1">
    <citation type="submission" date="2019-07" db="EMBL/GenBank/DDBJ databases">
        <title>Whole genome shotgun sequence of Cyclobacterium qasimii NBRC 106168.</title>
        <authorList>
            <person name="Hosoyama A."/>
            <person name="Uohara A."/>
            <person name="Ohji S."/>
            <person name="Ichikawa N."/>
        </authorList>
    </citation>
    <scope>NUCLEOTIDE SEQUENCE [LARGE SCALE GENOMIC DNA]</scope>
    <source>
        <strain evidence="1 2">NBRC 106168</strain>
    </source>
</reference>
<comment type="caution">
    <text evidence="1">The sequence shown here is derived from an EMBL/GenBank/DDBJ whole genome shotgun (WGS) entry which is preliminary data.</text>
</comment>
<evidence type="ECO:0000313" key="2">
    <source>
        <dbReference type="Proteomes" id="UP000321301"/>
    </source>
</evidence>
<gene>
    <name evidence="1" type="ORF">CQA01_45690</name>
</gene>
<dbReference type="SUPFAM" id="SSF57889">
    <property type="entry name" value="Cysteine-rich domain"/>
    <property type="match status" value="1"/>
</dbReference>
<dbReference type="AlphaFoldDB" id="A0A512CIM1"/>
<organism evidence="1 2">
    <name type="scientific">Cyclobacterium qasimii</name>
    <dbReference type="NCBI Taxonomy" id="1350429"/>
    <lineage>
        <taxon>Bacteria</taxon>
        <taxon>Pseudomonadati</taxon>
        <taxon>Bacteroidota</taxon>
        <taxon>Cytophagia</taxon>
        <taxon>Cytophagales</taxon>
        <taxon>Cyclobacteriaceae</taxon>
        <taxon>Cyclobacterium</taxon>
    </lineage>
</organism>